<reference evidence="9 10" key="3">
    <citation type="journal article" date="2016" name="Structure">
        <title>Structural Analysis of the Phenol-Responsive Sensory Domain of the Transcription Activator PoxR.</title>
        <authorList>
            <person name="Patil V.V."/>
            <person name="Park K.H."/>
            <person name="Lee S.G."/>
            <person name="Woo E."/>
        </authorList>
    </citation>
    <scope>X-RAY CRYSTALLOGRAPHY (1.79 ANGSTROMS) OF 1-211 IN COMPLEX WITH ZN(2+)</scope>
</reference>
<dbReference type="InterPro" id="IPR002078">
    <property type="entry name" value="Sigma_54_int"/>
</dbReference>
<dbReference type="FunFam" id="3.40.50.300:FF:000006">
    <property type="entry name" value="DNA-binding transcriptional regulator NtrC"/>
    <property type="match status" value="1"/>
</dbReference>
<keyword evidence="6" id="KW-0804">Transcription</keyword>
<dbReference type="PDB" id="5FRU">
    <property type="method" value="X-ray"/>
    <property type="resolution" value="1.85 A"/>
    <property type="chains" value="A/B=1-211"/>
</dbReference>
<dbReference type="PANTHER" id="PTHR32071">
    <property type="entry name" value="TRANSCRIPTIONAL REGULATORY PROTEIN"/>
    <property type="match status" value="1"/>
</dbReference>
<evidence type="ECO:0000313" key="8">
    <source>
        <dbReference type="EMBL" id="AAC32451.1"/>
    </source>
</evidence>
<dbReference type="SMART" id="SM00989">
    <property type="entry name" value="V4R"/>
    <property type="match status" value="1"/>
</dbReference>
<comment type="interaction">
    <interactant intactId="EBI-16204237">
        <id>O84957</id>
    </interactant>
    <interactant intactId="EBI-16204237">
        <id>O84957</id>
        <label>poxR</label>
    </interactant>
    <organismsDiffer>false</organismsDiffer>
    <experiments>2</experiments>
</comment>
<evidence type="ECO:0007829" key="9">
    <source>
        <dbReference type="PDB" id="5FRU"/>
    </source>
</evidence>
<dbReference type="PDB" id="5FRV">
    <property type="method" value="X-ray"/>
    <property type="resolution" value="1.90 A"/>
    <property type="chains" value="A/B=1-211"/>
</dbReference>
<evidence type="ECO:0000256" key="4">
    <source>
        <dbReference type="ARBA" id="ARBA00023125"/>
    </source>
</evidence>
<dbReference type="PRINTS" id="PR01590">
    <property type="entry name" value="HTHFIS"/>
</dbReference>
<dbReference type="GO" id="GO:0005524">
    <property type="term" value="F:ATP binding"/>
    <property type="evidence" value="ECO:0007669"/>
    <property type="project" value="UniProtKB-KW"/>
</dbReference>
<dbReference type="InterPro" id="IPR009057">
    <property type="entry name" value="Homeodomain-like_sf"/>
</dbReference>
<dbReference type="PDB" id="5FS0">
    <property type="method" value="X-ray"/>
    <property type="resolution" value="2.40 A"/>
    <property type="chains" value="A/B=1-211"/>
</dbReference>
<dbReference type="InterPro" id="IPR058031">
    <property type="entry name" value="AAA_lid_NorR"/>
</dbReference>
<dbReference type="PDBsum" id="5FS0"/>
<dbReference type="CDD" id="cd00009">
    <property type="entry name" value="AAA"/>
    <property type="match status" value="1"/>
</dbReference>
<dbReference type="PDB" id="5FRZ">
    <property type="method" value="X-ray"/>
    <property type="resolution" value="2.10 A"/>
    <property type="chains" value="A/B=1-211"/>
</dbReference>
<dbReference type="SMART" id="SM00382">
    <property type="entry name" value="AAA"/>
    <property type="match status" value="1"/>
</dbReference>
<dbReference type="InterPro" id="IPR024096">
    <property type="entry name" value="NO_sig/Golgi_transp_ligand-bd"/>
</dbReference>
<evidence type="ECO:0000256" key="2">
    <source>
        <dbReference type="ARBA" id="ARBA00022840"/>
    </source>
</evidence>
<dbReference type="Pfam" id="PF02954">
    <property type="entry name" value="HTH_8"/>
    <property type="match status" value="1"/>
</dbReference>
<sequence length="568" mass="62076">MSSSTDNFSATMRDGLSNLARRLRFAMKEGSIWLGEQRMILLHTAALGALRKELVDTLGMERARGLFMRMGFHSGVRDAELAKTMRSGHSDFGMLEMGPCLHTIEGVVRVTPLTVDINIAAGVYHGEFLWEDSFEGDVHRQMFGVAQAPVCWMQIGYATGYTSALMGKTILYRELECVGCGHPHCRILGKPLEQWEDGEAELALYQPDPVIDTILALQSEVEQLRALQRANDQPADLVGGSPGFRAAWNLLQRAAGSSVTVLLLGETGVGKERFAQALHGVSARAGKPFVAVNCAAIPDELIESELFGVEKGAFTGAHQSRAGRFERAHGGTLFLDELGELSASAQSKLLRVLQEGEVERVGGNEARKVDVRLVAATNVDLAEAVRQGTFRKDLYYRLNVYPVTIPPLRERLDDIRLLAERFTARYGARHGKKILGITDRALAELRRYDWPGNVRELENVIERGVILAANGGQISAEQLFLPGAEAPPAVDTTPRLGEQGALPGLREAAVHGLLDYMAENGLALGEVESVLMEAAMQRADGNLSQAARLLGLTRPQLAYRWKTRGTRG</sequence>
<dbReference type="Gene3D" id="1.10.10.60">
    <property type="entry name" value="Homeodomain-like"/>
    <property type="match status" value="1"/>
</dbReference>
<dbReference type="InterPro" id="IPR003593">
    <property type="entry name" value="AAA+_ATPase"/>
</dbReference>
<dbReference type="Gene3D" id="3.40.50.300">
    <property type="entry name" value="P-loop containing nucleotide triphosphate hydrolases"/>
    <property type="match status" value="1"/>
</dbReference>
<dbReference type="PROSITE" id="PS00688">
    <property type="entry name" value="SIGMA54_INTERACT_3"/>
    <property type="match status" value="1"/>
</dbReference>
<dbReference type="SUPFAM" id="SSF46689">
    <property type="entry name" value="Homeodomain-like"/>
    <property type="match status" value="1"/>
</dbReference>
<dbReference type="PDBsum" id="5FRZ"/>
<keyword evidence="9 10" id="KW-0002">3D-structure</keyword>
<name>O84957_9RALS</name>
<dbReference type="InterPro" id="IPR025943">
    <property type="entry name" value="Sigma_54_int_dom_ATP-bd_2"/>
</dbReference>
<dbReference type="GO" id="GO:0043565">
    <property type="term" value="F:sequence-specific DNA binding"/>
    <property type="evidence" value="ECO:0007669"/>
    <property type="project" value="InterPro"/>
</dbReference>
<evidence type="ECO:0000256" key="5">
    <source>
        <dbReference type="ARBA" id="ARBA00023159"/>
    </source>
</evidence>
<dbReference type="Pfam" id="PF06505">
    <property type="entry name" value="XylR_N"/>
    <property type="match status" value="1"/>
</dbReference>
<dbReference type="DIP" id="DIP-61904N"/>
<dbReference type="EvolutionaryTrace" id="O84957"/>
<dbReference type="PDBsum" id="5FRW"/>
<keyword evidence="5" id="KW-0010">Activator</keyword>
<keyword evidence="3" id="KW-0805">Transcription regulation</keyword>
<dbReference type="InterPro" id="IPR004096">
    <property type="entry name" value="V4R"/>
</dbReference>
<dbReference type="PROSITE" id="PS00675">
    <property type="entry name" value="SIGMA54_INTERACT_1"/>
    <property type="match status" value="1"/>
</dbReference>
<dbReference type="PANTHER" id="PTHR32071:SF99">
    <property type="entry name" value="TRANSCRIPTIONAL REGULATORY PROTEIN"/>
    <property type="match status" value="1"/>
</dbReference>
<keyword evidence="1" id="KW-0547">Nucleotide-binding</keyword>
<dbReference type="InterPro" id="IPR010523">
    <property type="entry name" value="XylR_N"/>
</dbReference>
<dbReference type="Pfam" id="PF02830">
    <property type="entry name" value="V4R"/>
    <property type="match status" value="1"/>
</dbReference>
<evidence type="ECO:0000259" key="7">
    <source>
        <dbReference type="PROSITE" id="PS50045"/>
    </source>
</evidence>
<evidence type="ECO:0000256" key="6">
    <source>
        <dbReference type="ARBA" id="ARBA00023163"/>
    </source>
</evidence>
<dbReference type="PDB" id="5FRW">
    <property type="method" value="X-ray"/>
    <property type="resolution" value="2.10 A"/>
    <property type="chains" value="A/B=1-211"/>
</dbReference>
<accession>O84957</accession>
<dbReference type="PDBsum" id="5FRV"/>
<dbReference type="Pfam" id="PF00158">
    <property type="entry name" value="Sigma54_activat"/>
    <property type="match status" value="1"/>
</dbReference>
<dbReference type="InterPro" id="IPR002197">
    <property type="entry name" value="HTH_Fis"/>
</dbReference>
<proteinExistence type="evidence at protein level"/>
<keyword evidence="2" id="KW-0067">ATP-binding</keyword>
<feature type="binding site" evidence="9 10">
    <location>
        <position position="174"/>
    </location>
    <ligand>
        <name>Zn(2+)</name>
        <dbReference type="ChEBI" id="CHEBI:29105"/>
    </ligand>
</feature>
<dbReference type="GO" id="GO:0042802">
    <property type="term" value="F:identical protein binding"/>
    <property type="evidence" value="ECO:0000353"/>
    <property type="project" value="IntAct"/>
</dbReference>
<feature type="binding site" evidence="9 10">
    <location>
        <position position="177"/>
    </location>
    <ligand>
        <name>Zn(2+)</name>
        <dbReference type="ChEBI" id="CHEBI:29105"/>
    </ligand>
</feature>
<dbReference type="Gene3D" id="1.10.8.60">
    <property type="match status" value="1"/>
</dbReference>
<dbReference type="PDBsum" id="5FRX"/>
<dbReference type="PDB" id="5FRY">
    <property type="method" value="X-ray"/>
    <property type="resolution" value="1.79 A"/>
    <property type="chains" value="A/B=1-211"/>
</dbReference>
<dbReference type="SUPFAM" id="SSF52540">
    <property type="entry name" value="P-loop containing nucleoside triphosphate hydrolases"/>
    <property type="match status" value="1"/>
</dbReference>
<dbReference type="PDBsum" id="5FRY"/>
<gene>
    <name evidence="8" type="primary">poxR</name>
</gene>
<dbReference type="AlphaFoldDB" id="O84957"/>
<dbReference type="PDB" id="5FRX">
    <property type="method" value="X-ray"/>
    <property type="resolution" value="2.40 A"/>
    <property type="chains" value="A/B=1-211"/>
</dbReference>
<evidence type="ECO:0000256" key="3">
    <source>
        <dbReference type="ARBA" id="ARBA00023015"/>
    </source>
</evidence>
<protein>
    <submittedName>
        <fullName evidence="8">Positive phenol-degradative gene regulator</fullName>
    </submittedName>
</protein>
<keyword evidence="9 10" id="KW-0479">Metal-binding</keyword>
<evidence type="ECO:0007829" key="10">
    <source>
        <dbReference type="PDB" id="5FRV"/>
    </source>
</evidence>
<dbReference type="InterPro" id="IPR025944">
    <property type="entry name" value="Sigma_54_int_dom_CS"/>
</dbReference>
<dbReference type="PROSITE" id="PS50045">
    <property type="entry name" value="SIGMA54_INTERACT_4"/>
    <property type="match status" value="1"/>
</dbReference>
<dbReference type="GO" id="GO:0046872">
    <property type="term" value="F:metal ion binding"/>
    <property type="evidence" value="ECO:0007669"/>
    <property type="project" value="UniProtKB-KW"/>
</dbReference>
<dbReference type="PROSITE" id="PS00676">
    <property type="entry name" value="SIGMA54_INTERACT_2"/>
    <property type="match status" value="1"/>
</dbReference>
<reference evidence="8" key="1">
    <citation type="submission" date="1997-09" db="EMBL/GenBank/DDBJ databases">
        <authorList>
            <person name="Watanabe K."/>
            <person name="Hino S."/>
        </authorList>
    </citation>
    <scope>NUCLEOTIDE SEQUENCE</scope>
    <source>
        <strain evidence="8">E2</strain>
    </source>
</reference>
<dbReference type="InterPro" id="IPR027417">
    <property type="entry name" value="P-loop_NTPase"/>
</dbReference>
<organism evidence="8">
    <name type="scientific">Ralstonia sp. E2</name>
    <dbReference type="NCBI Taxonomy" id="67939"/>
    <lineage>
        <taxon>Bacteria</taxon>
        <taxon>Pseudomonadati</taxon>
        <taxon>Pseudomonadota</taxon>
        <taxon>Betaproteobacteria</taxon>
        <taxon>Burkholderiales</taxon>
        <taxon>Burkholderiaceae</taxon>
        <taxon>Ralstonia</taxon>
    </lineage>
</organism>
<feature type="domain" description="Sigma-54 factor interaction" evidence="7">
    <location>
        <begin position="237"/>
        <end position="466"/>
    </location>
</feature>
<keyword evidence="4" id="KW-0238">DNA-binding</keyword>
<dbReference type="Pfam" id="PF25601">
    <property type="entry name" value="AAA_lid_14"/>
    <property type="match status" value="1"/>
</dbReference>
<keyword evidence="9 10" id="KW-0862">Zinc</keyword>
<reference evidence="8" key="2">
    <citation type="journal article" date="1998" name="Microbiology">
        <title>Phenol hydroxylase cloned from Ralstonia eutropha strain E2 exhibits novel kinetic properties.</title>
        <authorList>
            <person name="Hino S."/>
            <person name="Watanabe K."/>
            <person name="Takahashi N."/>
        </authorList>
    </citation>
    <scope>NUCLEOTIDE SEQUENCE</scope>
    <source>
        <strain evidence="8">E2</strain>
    </source>
</reference>
<dbReference type="SMR" id="O84957"/>
<dbReference type="GO" id="GO:0006355">
    <property type="term" value="P:regulation of DNA-templated transcription"/>
    <property type="evidence" value="ECO:0007669"/>
    <property type="project" value="InterPro"/>
</dbReference>
<dbReference type="PDBsum" id="5FRU"/>
<dbReference type="SUPFAM" id="SSF111126">
    <property type="entry name" value="Ligand-binding domain in the NO signalling and Golgi transport"/>
    <property type="match status" value="1"/>
</dbReference>
<feature type="binding site" evidence="9 10">
    <location>
        <position position="185"/>
    </location>
    <ligand>
        <name>Zn(2+)</name>
        <dbReference type="ChEBI" id="CHEBI:29105"/>
    </ligand>
</feature>
<evidence type="ECO:0000256" key="1">
    <source>
        <dbReference type="ARBA" id="ARBA00022741"/>
    </source>
</evidence>
<feature type="binding site" evidence="9 10">
    <location>
        <position position="151"/>
    </location>
    <ligand>
        <name>Zn(2+)</name>
        <dbReference type="ChEBI" id="CHEBI:29105"/>
    </ligand>
</feature>
<dbReference type="EMBL" id="AF026065">
    <property type="protein sequence ID" value="AAC32451.1"/>
    <property type="molecule type" value="Genomic_DNA"/>
</dbReference>
<dbReference type="Gene3D" id="3.30.1380.20">
    <property type="entry name" value="Trafficking protein particle complex subunit 3"/>
    <property type="match status" value="1"/>
</dbReference>
<dbReference type="InterPro" id="IPR025662">
    <property type="entry name" value="Sigma_54_int_dom_ATP-bd_1"/>
</dbReference>
<dbReference type="FunFam" id="1.10.8.60:FF:000014">
    <property type="entry name" value="DNA-binding transcriptional regulator NtrC"/>
    <property type="match status" value="1"/>
</dbReference>